<protein>
    <submittedName>
        <fullName evidence="1">Uncharacterized protein</fullName>
    </submittedName>
</protein>
<organism evidence="1">
    <name type="scientific">termite gut metagenome</name>
    <dbReference type="NCBI Taxonomy" id="433724"/>
    <lineage>
        <taxon>unclassified sequences</taxon>
        <taxon>metagenomes</taxon>
        <taxon>organismal metagenomes</taxon>
    </lineage>
</organism>
<evidence type="ECO:0000313" key="1">
    <source>
        <dbReference type="EMBL" id="KAA6319515.1"/>
    </source>
</evidence>
<name>A0A5J4QCT9_9ZZZZ</name>
<comment type="caution">
    <text evidence="1">The sequence shown here is derived from an EMBL/GenBank/DDBJ whole genome shotgun (WGS) entry which is preliminary data.</text>
</comment>
<accession>A0A5J4QCT9</accession>
<proteinExistence type="predicted"/>
<reference evidence="1" key="1">
    <citation type="submission" date="2019-03" db="EMBL/GenBank/DDBJ databases">
        <title>Single cell metagenomics reveals metabolic interactions within the superorganism composed of flagellate Streblomastix strix and complex community of Bacteroidetes bacteria on its surface.</title>
        <authorList>
            <person name="Treitli S.C."/>
            <person name="Kolisko M."/>
            <person name="Husnik F."/>
            <person name="Keeling P."/>
            <person name="Hampl V."/>
        </authorList>
    </citation>
    <scope>NUCLEOTIDE SEQUENCE</scope>
    <source>
        <strain evidence="1">STM</strain>
    </source>
</reference>
<sequence>MAELFETMVKRSRAKQFARFHIVTHWVALAHKILFFREMENYFLYFCTHRNINNHIKPITNELFFKTIQEKYQDTSR</sequence>
<dbReference type="EMBL" id="SNRY01003856">
    <property type="protein sequence ID" value="KAA6319515.1"/>
    <property type="molecule type" value="Genomic_DNA"/>
</dbReference>
<dbReference type="AlphaFoldDB" id="A0A5J4QCT9"/>
<gene>
    <name evidence="1" type="ORF">EZS27_030599</name>
</gene>